<feature type="domain" description="AbiJ-NTD3" evidence="2">
    <location>
        <begin position="85"/>
        <end position="242"/>
    </location>
</feature>
<dbReference type="InterPro" id="IPR041427">
    <property type="entry name" value="AbiJ-NTD3"/>
</dbReference>
<dbReference type="Pfam" id="PF18860">
    <property type="entry name" value="AbiJ_NTD3"/>
    <property type="match status" value="1"/>
</dbReference>
<dbReference type="AlphaFoldDB" id="A0A088B2H3"/>
<feature type="domain" description="Abortive infection protein-like C-terminal" evidence="1">
    <location>
        <begin position="297"/>
        <end position="373"/>
    </location>
</feature>
<proteinExistence type="predicted"/>
<protein>
    <submittedName>
        <fullName evidence="3">Abortive phage resistance protein</fullName>
    </submittedName>
</protein>
<gene>
    <name evidence="3" type="ORF">MOC_2p0014</name>
</gene>
<dbReference type="InterPro" id="IPR026001">
    <property type="entry name" value="Abi-like_C"/>
</dbReference>
<sequence>MLRRAIANVIAGESARDVPGVCKRYGLAEGIGEEAFSGKFRYVMSRLHALNTAQVLQTGQAVLGDYRDSALANAVEVLEDANLPKITMITRRRLLNILNSIVFEGRLSLFEFLEPVYDLDSIPSPYHVSPTGESTRPIRGDIYQHCINNHDWDNEDLLKHLGFLDGHQRQVFSLLERVFDPEIWDDDHPEGGLLDRINQVLKKDGYALQVTGMISGTGIYKVQQIGPPGATPADDEISALVQRFDEAGIRDLWEKALQRRHSDPGGAITIARTYLEQTCKHILDEEGFAYPDDIDLPKLWTLCAKQINLAPNQHTEEAFKSILGSCQNVVNTLGTIRNRIGDSHGQRGKPVRAKPRHAQLAVNLAGSMAMFLLATWEEHRSRVGSDPAAE</sequence>
<evidence type="ECO:0000313" key="3">
    <source>
        <dbReference type="EMBL" id="AGO88393.1"/>
    </source>
</evidence>
<name>A0A088B2H3_9HYPH</name>
<keyword evidence="3" id="KW-0614">Plasmid</keyword>
<evidence type="ECO:0000259" key="2">
    <source>
        <dbReference type="Pfam" id="PF18860"/>
    </source>
</evidence>
<geneLocation type="plasmid" evidence="3">
    <name>pMOC2</name>
</geneLocation>
<accession>A0A088B2H3</accession>
<reference evidence="3" key="1">
    <citation type="journal article" date="2014" name="PLoS ONE">
        <title>Genome Information of Methylobacterium oryzae, a Plant-Probiotic Methylotroph in the Phyllosphere.</title>
        <authorList>
            <person name="Kwak M.J."/>
            <person name="Jeong H."/>
            <person name="Madhaiyan M."/>
            <person name="Lee Y."/>
            <person name="Sa T.M."/>
            <person name="Oh T.K."/>
            <person name="Kim J.F."/>
        </authorList>
    </citation>
    <scope>NUCLEOTIDE SEQUENCE</scope>
    <source>
        <strain evidence="3">CBMB20</strain>
        <plasmid evidence="3">pMOC2</plasmid>
    </source>
</reference>
<dbReference type="EMBL" id="JX627581">
    <property type="protein sequence ID" value="AGO88393.1"/>
    <property type="molecule type" value="Genomic_DNA"/>
</dbReference>
<organism evidence="3">
    <name type="scientific">Methylobacterium oryzae CBMB20</name>
    <dbReference type="NCBI Taxonomy" id="693986"/>
    <lineage>
        <taxon>Bacteria</taxon>
        <taxon>Pseudomonadati</taxon>
        <taxon>Pseudomonadota</taxon>
        <taxon>Alphaproteobacteria</taxon>
        <taxon>Hyphomicrobiales</taxon>
        <taxon>Methylobacteriaceae</taxon>
        <taxon>Methylobacterium</taxon>
    </lineage>
</organism>
<evidence type="ECO:0000259" key="1">
    <source>
        <dbReference type="Pfam" id="PF14355"/>
    </source>
</evidence>
<dbReference type="Pfam" id="PF14355">
    <property type="entry name" value="Abi_C"/>
    <property type="match status" value="1"/>
</dbReference>